<dbReference type="Gene3D" id="3.40.50.300">
    <property type="entry name" value="P-loop containing nucleotide triphosphate hydrolases"/>
    <property type="match status" value="2"/>
</dbReference>
<dbReference type="PANTHER" id="PTHR23389:SF21">
    <property type="entry name" value="ATPASE FAMILY AAA DOMAIN-CONTAINING PROTEIN 5"/>
    <property type="match status" value="1"/>
</dbReference>
<feature type="compositionally biased region" description="Basic residues" evidence="1">
    <location>
        <begin position="160"/>
        <end position="172"/>
    </location>
</feature>
<feature type="compositionally biased region" description="Basic and acidic residues" evidence="1">
    <location>
        <begin position="437"/>
        <end position="446"/>
    </location>
</feature>
<dbReference type="InterPro" id="IPR003959">
    <property type="entry name" value="ATPase_AAA_core"/>
</dbReference>
<keyword evidence="4" id="KW-1185">Reference proteome</keyword>
<dbReference type="PANTHER" id="PTHR23389">
    <property type="entry name" value="CHROMOSOME TRANSMISSION FIDELITY FACTOR 18"/>
    <property type="match status" value="1"/>
</dbReference>
<protein>
    <recommendedName>
        <fullName evidence="2">AAA+ ATPase domain-containing protein</fullName>
    </recommendedName>
</protein>
<dbReference type="GO" id="GO:0005524">
    <property type="term" value="F:ATP binding"/>
    <property type="evidence" value="ECO:0007669"/>
    <property type="project" value="InterPro"/>
</dbReference>
<dbReference type="OMA" id="ISHRECE"/>
<reference evidence="3 4" key="1">
    <citation type="journal article" date="2018" name="Nat. Ecol. Evol.">
        <title>Shark genomes provide insights into elasmobranch evolution and the origin of vertebrates.</title>
        <authorList>
            <person name="Hara Y"/>
            <person name="Yamaguchi K"/>
            <person name="Onimaru K"/>
            <person name="Kadota M"/>
            <person name="Koyanagi M"/>
            <person name="Keeley SD"/>
            <person name="Tatsumi K"/>
            <person name="Tanaka K"/>
            <person name="Motone F"/>
            <person name="Kageyama Y"/>
            <person name="Nozu R"/>
            <person name="Adachi N"/>
            <person name="Nishimura O"/>
            <person name="Nakagawa R"/>
            <person name="Tanegashima C"/>
            <person name="Kiyatake I"/>
            <person name="Matsumoto R"/>
            <person name="Murakumo K"/>
            <person name="Nishida K"/>
            <person name="Terakita A"/>
            <person name="Kuratani S"/>
            <person name="Sato K"/>
            <person name="Hyodo S Kuraku.S."/>
        </authorList>
    </citation>
    <scope>NUCLEOTIDE SEQUENCE [LARGE SCALE GENOMIC DNA]</scope>
</reference>
<dbReference type="GO" id="GO:0016887">
    <property type="term" value="F:ATP hydrolysis activity"/>
    <property type="evidence" value="ECO:0007669"/>
    <property type="project" value="InterPro"/>
</dbReference>
<evidence type="ECO:0000259" key="2">
    <source>
        <dbReference type="SMART" id="SM00382"/>
    </source>
</evidence>
<feature type="compositionally biased region" description="Basic residues" evidence="1">
    <location>
        <begin position="180"/>
        <end position="193"/>
    </location>
</feature>
<dbReference type="Gene3D" id="1.10.8.60">
    <property type="match status" value="1"/>
</dbReference>
<feature type="region of interest" description="Disordered" evidence="1">
    <location>
        <begin position="962"/>
        <end position="1037"/>
    </location>
</feature>
<name>A0A401NSU6_SCYTO</name>
<dbReference type="Proteomes" id="UP000288216">
    <property type="component" value="Unassembled WGS sequence"/>
</dbReference>
<sequence length="1910" mass="211146">MVGIIAMAGTVEEYDESCKKPKKDAEDSSTNTITSYFSPLSKSIDTAFPSPKSSNIMDYFKKTPSGRNVASNASGESEGKNSAVKGLSRRINFSQKLNECHEVAEISDTSNSSVAEACGVRSGVGVFGSDTAALIAQLCAESQELFEENETSVFVGSNTVRRRTKAGNRKKSCKEPVNHSSRKISKKTRKRKAAGNSKDPSRQSDVEPEATDDCCERGVEKPEAQGATIPVVVESERMCLSETSLDTTADETCQMNDSTVTVSFEDFIKNQESEESSAEKAAGDDDTEIIEESNKLPNLTEDMSSAAQSISPKTMTVHVQIHSSPTSTSAHNSKLKKKKIASIFLRKKADSESEAVEIQLVSPHPVESTDPAPARRSNVVIAEEELELSVLDATDKSPVKVKCSRAEREQFMNAFRRPLSSDPAKIGLKKAAQKPKTPKEGFRPDEAAEGGVDESSVEKGKEEFVQVTKAEMSSKGSHDSRTEKRESGATAKKNKKLKRGKVRKAECKSPEDCEVTGEEIDPNLKTCDEAIEESRDSKPFDPATTRSSETCRITRRSLRQQRDARDCSLTPDKAIGVVCLGVPARRSTPKLTCWSSEENSIYKAEMIPMTCNKSPIRMKFIRITRSKNDAKAEKMHENTEFTPRSNQRMRRSKNMVKAKRLVEKAKVQSKCRNPVESITPLRRSSRRQGRSDEKFCGTEDLEIMLNSSAESDSDCIIQSEKKSKNLRNLSDVLRRNPGSTSTKSTPADLQVASIFCGKKAVKAIPSEPITIVDENSCNGSENSQDDEQFRAKRQFLMSGLPDTLKKHIAKTAAVMEVYSAAGATFQTVVHVQQKSQVSLLWNLAWPNSAILTRLQDVNEGIEGILKVSLSLGDFSEVKHKTTAVASWTGLSNWRTEFSQDIQKCLLEEIRLSNPAFPVRKLFKLLLQKRNEHLAEALKAGPCNKSDSSVIELDAEPQQMLSLCSSSQPSLGKRKRKKERQEQKQKRRKTLDSDEDSVIIIDAEDLPTQPERSTKRNSRGAQKQNCVASSKNRLSRSMKKKQQELECISGAAETQNVPAPPRVCGLTDQTKAEEAAASDDLVKEDLLWTEKYQPQHSSQLVGNISAVRKLHSWLMEWKKRADQEAKKQKEKKTEKDKKLDAWDNSDFNMESSEDEDFLCNTVLITGPPGVGKTAAVYACAQELGFKVFEVNASSQRSGRQILSQLKEATQSHQVDKQGANALKPAFFNSNKLLPSQTAKSPRKANSPKKMISSPRKAAQSPKGRRSKKNLAPMSLTNFFKGLSKPPPNNSEETERPEDKEMDEKTLKNDKAQKSWPQVTEVTRAPSVSESKDTGPEESSRKSATSLILFEEVDVIFDDDAGFLNAIKTFMATAKRPVILTTTDPNFSLMFECCFEEICFKVPSSANVASYLQLLCLAENLRTDTKDLTALLALNKCDIRQSILHLQFWAKSGGGYHVNKPLPAEEEISTIPSPAQEELVGNAVAAEDTLENSSKSGSVVKTQDVPRCNTGCTENLLGLKLITGCSSDLFSMFKQEIVSLEQWRSQVQILLEFQRRQLDFISHNLEILLPLPVRVVPDPKGPETLTAEDAELPVCNPARPAATLPQGSNASVDASPVKTSRKLKHQRKVVMFDDSDLFDTELNESDTFVTLPNEIPTSPCVVGNVAESQASGVSRDGPSGNKTDCSKVTKKKPRTQAEQKCCESVSLCLGLLAEFTDSVSFLDCCLHRGAVEREGTCGQSGYHWAAAEIKNGMLDEGRAESGDWCSSYSFGEMRATVEALSWEKCRSQIQQIMEPSVTKCEEPEKGPMEELTLQTPNRQNSNAAITQFSHRHTSAASKRIEVLKTVFSSKAFVSLGNRRASAVDYLPALRTICRTEKLKEQGKLKRRFLHYLDSAHLELPKHILETLATSFP</sequence>
<dbReference type="InterPro" id="IPR027417">
    <property type="entry name" value="P-loop_NTPase"/>
</dbReference>
<feature type="compositionally biased region" description="Basic and acidic residues" evidence="1">
    <location>
        <begin position="1328"/>
        <end position="1339"/>
    </location>
</feature>
<dbReference type="Pfam" id="PF00004">
    <property type="entry name" value="AAA"/>
    <property type="match status" value="1"/>
</dbReference>
<evidence type="ECO:0000313" key="3">
    <source>
        <dbReference type="EMBL" id="GCB63968.1"/>
    </source>
</evidence>
<dbReference type="GO" id="GO:0061860">
    <property type="term" value="F:DNA clamp unloader activity"/>
    <property type="evidence" value="ECO:0007669"/>
    <property type="project" value="TreeGrafter"/>
</dbReference>
<feature type="compositionally biased region" description="Basic and acidic residues" evidence="1">
    <location>
        <begin position="1291"/>
        <end position="1311"/>
    </location>
</feature>
<feature type="compositionally biased region" description="Basic and acidic residues" evidence="1">
    <location>
        <begin position="476"/>
        <end position="487"/>
    </location>
</feature>
<dbReference type="GO" id="GO:0003677">
    <property type="term" value="F:DNA binding"/>
    <property type="evidence" value="ECO:0007669"/>
    <property type="project" value="TreeGrafter"/>
</dbReference>
<feature type="domain" description="AAA+ ATPase" evidence="2">
    <location>
        <begin position="1157"/>
        <end position="1403"/>
    </location>
</feature>
<feature type="compositionally biased region" description="Acidic residues" evidence="1">
    <location>
        <begin position="992"/>
        <end position="1004"/>
    </location>
</feature>
<feature type="region of interest" description="Disordered" evidence="1">
    <location>
        <begin position="628"/>
        <end position="653"/>
    </location>
</feature>
<dbReference type="InterPro" id="IPR003593">
    <property type="entry name" value="AAA+_ATPase"/>
</dbReference>
<gene>
    <name evidence="3" type="ORF">scyTo_0009746</name>
</gene>
<feature type="compositionally biased region" description="Polar residues" evidence="1">
    <location>
        <begin position="1226"/>
        <end position="1238"/>
    </location>
</feature>
<dbReference type="GO" id="GO:0005634">
    <property type="term" value="C:nucleus"/>
    <property type="evidence" value="ECO:0007669"/>
    <property type="project" value="TreeGrafter"/>
</dbReference>
<feature type="region of interest" description="Disordered" evidence="1">
    <location>
        <begin position="419"/>
        <end position="503"/>
    </location>
</feature>
<feature type="compositionally biased region" description="Basic and acidic residues" evidence="1">
    <location>
        <begin position="628"/>
        <end position="639"/>
    </location>
</feature>
<evidence type="ECO:0000256" key="1">
    <source>
        <dbReference type="SAM" id="MobiDB-lite"/>
    </source>
</evidence>
<feature type="compositionally biased region" description="Polar residues" evidence="1">
    <location>
        <begin position="1313"/>
        <end position="1327"/>
    </location>
</feature>
<organism evidence="3 4">
    <name type="scientific">Scyliorhinus torazame</name>
    <name type="common">Cloudy catshark</name>
    <name type="synonym">Catulus torazame</name>
    <dbReference type="NCBI Taxonomy" id="75743"/>
    <lineage>
        <taxon>Eukaryota</taxon>
        <taxon>Metazoa</taxon>
        <taxon>Chordata</taxon>
        <taxon>Craniata</taxon>
        <taxon>Vertebrata</taxon>
        <taxon>Chondrichthyes</taxon>
        <taxon>Elasmobranchii</taxon>
        <taxon>Galeomorphii</taxon>
        <taxon>Galeoidea</taxon>
        <taxon>Carcharhiniformes</taxon>
        <taxon>Scyliorhinidae</taxon>
        <taxon>Scyliorhinus</taxon>
    </lineage>
</organism>
<feature type="compositionally biased region" description="Polar residues" evidence="1">
    <location>
        <begin position="1018"/>
        <end position="1031"/>
    </location>
</feature>
<dbReference type="CDD" id="cd00009">
    <property type="entry name" value="AAA"/>
    <property type="match status" value="1"/>
</dbReference>
<proteinExistence type="predicted"/>
<dbReference type="OrthoDB" id="9996895at2759"/>
<evidence type="ECO:0000313" key="4">
    <source>
        <dbReference type="Proteomes" id="UP000288216"/>
    </source>
</evidence>
<comment type="caution">
    <text evidence="3">The sequence shown here is derived from an EMBL/GenBank/DDBJ whole genome shotgun (WGS) entry which is preliminary data.</text>
</comment>
<dbReference type="EMBL" id="BFAA01004061">
    <property type="protein sequence ID" value="GCB63968.1"/>
    <property type="molecule type" value="Genomic_DNA"/>
</dbReference>
<feature type="region of interest" description="Disordered" evidence="1">
    <location>
        <begin position="1226"/>
        <end position="1339"/>
    </location>
</feature>
<dbReference type="SUPFAM" id="SSF52540">
    <property type="entry name" value="P-loop containing nucleoside triphosphate hydrolases"/>
    <property type="match status" value="1"/>
</dbReference>
<dbReference type="STRING" id="75743.A0A401NSU6"/>
<feature type="region of interest" description="Disordered" evidence="1">
    <location>
        <begin position="157"/>
        <end position="213"/>
    </location>
</feature>
<dbReference type="SMART" id="SM00382">
    <property type="entry name" value="AAA"/>
    <property type="match status" value="1"/>
</dbReference>
<feature type="compositionally biased region" description="Basic residues" evidence="1">
    <location>
        <begin position="492"/>
        <end position="502"/>
    </location>
</feature>
<accession>A0A401NSU6</accession>